<keyword evidence="3" id="KW-1185">Reference proteome</keyword>
<dbReference type="EMBL" id="JAKUCV010004208">
    <property type="protein sequence ID" value="KAJ4836173.1"/>
    <property type="molecule type" value="Genomic_DNA"/>
</dbReference>
<protein>
    <submittedName>
        <fullName evidence="2">Uncharacterized protein</fullName>
    </submittedName>
</protein>
<name>A0A9Q0JC88_9ROSI</name>
<reference evidence="2" key="2">
    <citation type="journal article" date="2023" name="Plants (Basel)">
        <title>Annotation of the Turnera subulata (Passifloraceae) Draft Genome Reveals the S-Locus Evolved after the Divergence of Turneroideae from Passifloroideae in a Stepwise Manner.</title>
        <authorList>
            <person name="Henning P.M."/>
            <person name="Roalson E.H."/>
            <person name="Mir W."/>
            <person name="McCubbin A.G."/>
            <person name="Shore J.S."/>
        </authorList>
    </citation>
    <scope>NUCLEOTIDE SEQUENCE</scope>
    <source>
        <strain evidence="2">F60SS</strain>
    </source>
</reference>
<keyword evidence="1" id="KW-1133">Transmembrane helix</keyword>
<evidence type="ECO:0000256" key="1">
    <source>
        <dbReference type="SAM" id="Phobius"/>
    </source>
</evidence>
<evidence type="ECO:0000313" key="2">
    <source>
        <dbReference type="EMBL" id="KAJ4836173.1"/>
    </source>
</evidence>
<comment type="caution">
    <text evidence="2">The sequence shown here is derived from an EMBL/GenBank/DDBJ whole genome shotgun (WGS) entry which is preliminary data.</text>
</comment>
<evidence type="ECO:0000313" key="3">
    <source>
        <dbReference type="Proteomes" id="UP001141552"/>
    </source>
</evidence>
<keyword evidence="1" id="KW-0812">Transmembrane</keyword>
<proteinExistence type="predicted"/>
<dbReference type="AlphaFoldDB" id="A0A9Q0JC88"/>
<accession>A0A9Q0JC88</accession>
<dbReference type="OrthoDB" id="1660066at2759"/>
<dbReference type="Proteomes" id="UP001141552">
    <property type="component" value="Unassembled WGS sequence"/>
</dbReference>
<feature type="transmembrane region" description="Helical" evidence="1">
    <location>
        <begin position="48"/>
        <end position="65"/>
    </location>
</feature>
<organism evidence="2 3">
    <name type="scientific">Turnera subulata</name>
    <dbReference type="NCBI Taxonomy" id="218843"/>
    <lineage>
        <taxon>Eukaryota</taxon>
        <taxon>Viridiplantae</taxon>
        <taxon>Streptophyta</taxon>
        <taxon>Embryophyta</taxon>
        <taxon>Tracheophyta</taxon>
        <taxon>Spermatophyta</taxon>
        <taxon>Magnoliopsida</taxon>
        <taxon>eudicotyledons</taxon>
        <taxon>Gunneridae</taxon>
        <taxon>Pentapetalae</taxon>
        <taxon>rosids</taxon>
        <taxon>fabids</taxon>
        <taxon>Malpighiales</taxon>
        <taxon>Passifloraceae</taxon>
        <taxon>Turnera</taxon>
    </lineage>
</organism>
<keyword evidence="1" id="KW-0472">Membrane</keyword>
<reference evidence="2" key="1">
    <citation type="submission" date="2022-02" db="EMBL/GenBank/DDBJ databases">
        <authorList>
            <person name="Henning P.M."/>
            <person name="McCubbin A.G."/>
            <person name="Shore J.S."/>
        </authorList>
    </citation>
    <scope>NUCLEOTIDE SEQUENCE</scope>
    <source>
        <strain evidence="2">F60SS</strain>
        <tissue evidence="2">Leaves</tissue>
    </source>
</reference>
<gene>
    <name evidence="2" type="ORF">Tsubulata_004989</name>
</gene>
<sequence length="93" mass="10129">SSFLVSISFSSSVEHCGLVFLSSLSSQLQSNQRGMGSRGVIDDKWSKRILWVCAIGSAIGLYMVIAERQMQNRMIADGLKGMDEQEAGNAENV</sequence>
<feature type="non-terminal residue" evidence="2">
    <location>
        <position position="93"/>
    </location>
</feature>